<feature type="transmembrane region" description="Helical" evidence="7">
    <location>
        <begin position="426"/>
        <end position="447"/>
    </location>
</feature>
<protein>
    <recommendedName>
        <fullName evidence="8">ABC3 transporter permease C-terminal domain-containing protein</fullName>
    </recommendedName>
</protein>
<evidence type="ECO:0000256" key="3">
    <source>
        <dbReference type="ARBA" id="ARBA00022692"/>
    </source>
</evidence>
<feature type="transmembrane region" description="Helical" evidence="7">
    <location>
        <begin position="85"/>
        <end position="108"/>
    </location>
</feature>
<keyword evidence="3 7" id="KW-0812">Transmembrane</keyword>
<evidence type="ECO:0000259" key="8">
    <source>
        <dbReference type="Pfam" id="PF02687"/>
    </source>
</evidence>
<sequence>MESSLLTGISILSGVLILQLIFSPLSQYLNFKLDMAPVFSLKGVLFLVGLFLSISILAGVYPALLLSKIKPLKTISHTNSRSGVLFRRVLVVFQFFVSISLVLSTFIIQKQFSFMKQADLGFQKEELLVLPINARITEQVDSYVSELFRKNLIREASRAGDSPVLVKAQYSMSKNADSENQIAVTGYSGDADLIPTLGLSLLNGNDFSDRDPFMSQVEENGEFPVLINKSGAEALGWEPGEAINKKISFDGLNAYIKGVIEDFHFNSLHKEIGPLVIFLEPNYSSKLLLRITGSNVSLTLQELKSSWNQLIPDRPFSFEFVDQQYQLMYDSEQRLGRIFTLFSTVSIVLSALGLLGLISFLAHQKTKEISIRRVLGAEFAEILKFLAYDFLVLLGFSSLGAVLFGIWFSSSWLKGFAYKTSIPPLIFALAILTVFLVSLSVVSLRIWRIFHQKPIETLNK</sequence>
<evidence type="ECO:0000256" key="2">
    <source>
        <dbReference type="ARBA" id="ARBA00022475"/>
    </source>
</evidence>
<keyword evidence="4 7" id="KW-1133">Transmembrane helix</keyword>
<evidence type="ECO:0000256" key="6">
    <source>
        <dbReference type="ARBA" id="ARBA00038076"/>
    </source>
</evidence>
<comment type="caution">
    <text evidence="9">The sequence shown here is derived from an EMBL/GenBank/DDBJ whole genome shotgun (WGS) entry which is preliminary data.</text>
</comment>
<keyword evidence="5 7" id="KW-0472">Membrane</keyword>
<keyword evidence="2" id="KW-1003">Cell membrane</keyword>
<evidence type="ECO:0000256" key="4">
    <source>
        <dbReference type="ARBA" id="ARBA00022989"/>
    </source>
</evidence>
<name>A0ABQ6PSL1_9BACT</name>
<evidence type="ECO:0000313" key="10">
    <source>
        <dbReference type="Proteomes" id="UP001338309"/>
    </source>
</evidence>
<evidence type="ECO:0000256" key="1">
    <source>
        <dbReference type="ARBA" id="ARBA00004651"/>
    </source>
</evidence>
<organism evidence="9 10">
    <name type="scientific">Algoriphagus confluentis</name>
    <dbReference type="NCBI Taxonomy" id="1697556"/>
    <lineage>
        <taxon>Bacteria</taxon>
        <taxon>Pseudomonadati</taxon>
        <taxon>Bacteroidota</taxon>
        <taxon>Cytophagia</taxon>
        <taxon>Cytophagales</taxon>
        <taxon>Cyclobacteriaceae</taxon>
        <taxon>Algoriphagus</taxon>
    </lineage>
</organism>
<dbReference type="PANTHER" id="PTHR30572:SF4">
    <property type="entry name" value="ABC TRANSPORTER PERMEASE YTRF"/>
    <property type="match status" value="1"/>
</dbReference>
<dbReference type="InterPro" id="IPR050250">
    <property type="entry name" value="Macrolide_Exporter_MacB"/>
</dbReference>
<gene>
    <name evidence="9" type="ORF">Aconfl_33510</name>
</gene>
<feature type="transmembrane region" description="Helical" evidence="7">
    <location>
        <begin position="5"/>
        <end position="23"/>
    </location>
</feature>
<feature type="domain" description="ABC3 transporter permease C-terminal" evidence="8">
    <location>
        <begin position="341"/>
        <end position="454"/>
    </location>
</feature>
<proteinExistence type="inferred from homology"/>
<feature type="transmembrane region" description="Helical" evidence="7">
    <location>
        <begin position="43"/>
        <end position="64"/>
    </location>
</feature>
<comment type="similarity">
    <text evidence="6">Belongs to the ABC-4 integral membrane protein family.</text>
</comment>
<dbReference type="EMBL" id="BTPD01000011">
    <property type="protein sequence ID" value="GMQ30708.1"/>
    <property type="molecule type" value="Genomic_DNA"/>
</dbReference>
<accession>A0ABQ6PSL1</accession>
<reference evidence="9 10" key="1">
    <citation type="submission" date="2023-08" db="EMBL/GenBank/DDBJ databases">
        <title>Draft genome sequence of Algoriphagus confluentis.</title>
        <authorList>
            <person name="Takatani N."/>
            <person name="Hosokawa M."/>
            <person name="Sawabe T."/>
        </authorList>
    </citation>
    <scope>NUCLEOTIDE SEQUENCE [LARGE SCALE GENOMIC DNA]</scope>
    <source>
        <strain evidence="9 10">NBRC 111222</strain>
    </source>
</reference>
<keyword evidence="10" id="KW-1185">Reference proteome</keyword>
<dbReference type="InterPro" id="IPR003838">
    <property type="entry name" value="ABC3_permease_C"/>
</dbReference>
<evidence type="ECO:0000313" key="9">
    <source>
        <dbReference type="EMBL" id="GMQ30708.1"/>
    </source>
</evidence>
<dbReference type="Pfam" id="PF02687">
    <property type="entry name" value="FtsX"/>
    <property type="match status" value="1"/>
</dbReference>
<evidence type="ECO:0000256" key="5">
    <source>
        <dbReference type="ARBA" id="ARBA00023136"/>
    </source>
</evidence>
<evidence type="ECO:0000256" key="7">
    <source>
        <dbReference type="SAM" id="Phobius"/>
    </source>
</evidence>
<feature type="transmembrane region" description="Helical" evidence="7">
    <location>
        <begin position="338"/>
        <end position="361"/>
    </location>
</feature>
<dbReference type="PANTHER" id="PTHR30572">
    <property type="entry name" value="MEMBRANE COMPONENT OF TRANSPORTER-RELATED"/>
    <property type="match status" value="1"/>
</dbReference>
<dbReference type="Proteomes" id="UP001338309">
    <property type="component" value="Unassembled WGS sequence"/>
</dbReference>
<comment type="subcellular location">
    <subcellularLocation>
        <location evidence="1">Cell membrane</location>
        <topology evidence="1">Multi-pass membrane protein</topology>
    </subcellularLocation>
</comment>
<feature type="transmembrane region" description="Helical" evidence="7">
    <location>
        <begin position="382"/>
        <end position="406"/>
    </location>
</feature>